<proteinExistence type="predicted"/>
<evidence type="ECO:0000313" key="3">
    <source>
        <dbReference type="Proteomes" id="UP000266178"/>
    </source>
</evidence>
<dbReference type="RefSeq" id="WP_119357230.1">
    <property type="nucleotide sequence ID" value="NZ_BJXM01000019.1"/>
</dbReference>
<organism evidence="2 3">
    <name type="scientific">Meiothermus granaticius NBRC 107808</name>
    <dbReference type="NCBI Taxonomy" id="1227551"/>
    <lineage>
        <taxon>Bacteria</taxon>
        <taxon>Thermotogati</taxon>
        <taxon>Deinococcota</taxon>
        <taxon>Deinococci</taxon>
        <taxon>Thermales</taxon>
        <taxon>Thermaceae</taxon>
        <taxon>Meiothermus</taxon>
    </lineage>
</organism>
<comment type="caution">
    <text evidence="2">The sequence shown here is derived from an EMBL/GenBank/DDBJ whole genome shotgun (WGS) entry which is preliminary data.</text>
</comment>
<dbReference type="OrthoDB" id="33896at2"/>
<keyword evidence="1" id="KW-0732">Signal</keyword>
<dbReference type="EMBL" id="QWLB01000021">
    <property type="protein sequence ID" value="RIH92308.1"/>
    <property type="molecule type" value="Genomic_DNA"/>
</dbReference>
<dbReference type="SUPFAM" id="SSF63829">
    <property type="entry name" value="Calcium-dependent phosphotriesterase"/>
    <property type="match status" value="1"/>
</dbReference>
<accession>A0A399F7U5</accession>
<dbReference type="PROSITE" id="PS51257">
    <property type="entry name" value="PROKAR_LIPOPROTEIN"/>
    <property type="match status" value="1"/>
</dbReference>
<reference evidence="2 3" key="1">
    <citation type="submission" date="2018-08" db="EMBL/GenBank/DDBJ databases">
        <title>Meiothermus granaticius genome AF-68 sequencing project.</title>
        <authorList>
            <person name="Da Costa M.S."/>
            <person name="Albuquerque L."/>
            <person name="Raposo P."/>
            <person name="Froufe H.J.C."/>
            <person name="Barroso C.S."/>
            <person name="Egas C."/>
        </authorList>
    </citation>
    <scope>NUCLEOTIDE SEQUENCE [LARGE SCALE GENOMIC DNA]</scope>
    <source>
        <strain evidence="2 3">AF-68</strain>
    </source>
</reference>
<dbReference type="Proteomes" id="UP000266178">
    <property type="component" value="Unassembled WGS sequence"/>
</dbReference>
<protein>
    <submittedName>
        <fullName evidence="2">Two component regulator propeller</fullName>
    </submittedName>
</protein>
<feature type="chain" id="PRO_5030071844" evidence="1">
    <location>
        <begin position="32"/>
        <end position="749"/>
    </location>
</feature>
<name>A0A399F7U5_9DEIN</name>
<gene>
    <name evidence="2" type="ORF">Mgrana_01739</name>
</gene>
<feature type="signal peptide" evidence="1">
    <location>
        <begin position="1"/>
        <end position="31"/>
    </location>
</feature>
<evidence type="ECO:0000256" key="1">
    <source>
        <dbReference type="SAM" id="SignalP"/>
    </source>
</evidence>
<keyword evidence="3" id="KW-1185">Reference proteome</keyword>
<evidence type="ECO:0000313" key="2">
    <source>
        <dbReference type="EMBL" id="RIH92308.1"/>
    </source>
</evidence>
<dbReference type="AlphaFoldDB" id="A0A399F7U5"/>
<sequence>MNPKRTSWLLAASASLLLLLAACTPSGPANGTLALTVSAPSGVTPNITVSGPSGNSSANASANLSLKPGTYTITAANVQSNGYTYGGTASPATVVVQSSKTVASTVTYAATTGKLTITLSLPTGVSNPGVTVSGPGGFSQSITTSPQTLTNLAPGDYTITAPDVPGYKKAVSGGGTVTVIAGQEASGSVAYTQGLGTITVNVSGLPPSSPQTQITLTQTAGGSYTASQPVSTNGPVTFNDVPTGTYTVSGAAVALGSVNYTAANATATLANDGDSTTAALTYVAGTRSLTVTVTGAFKAGAKLVVTATPSSGTPVTQTATATANGTGSLTLSGLPGVDYTVSAQVLTAIDTYASAGGVPAPIGNDTPSVPVTLQSEGWLFAAGNGKLAGDENILAALGSSLETPTPSFVADPAFTPDAPGTTPAIVRVALDPANYFYIARQRISSSAPCLGGASCDAIEVYTPASYTGITDGSGFAPTGNGSFTIVTSYSGQPATISDLAFTSGGDLWVTARGSTAPGAEQPGGLLCYSQAALTQAKNAQLTTPPNPNPTQLQVYQRYYTAAGGVLDDARALAFDAAGNLWVASATKISRIPASALTCKYQGTGVGDGNDPRASDNAPETVTPDLVLTLPPGADIFSLAFDPNRNSLWATDYTAGSVFEIPFSGGANATSGLITTGTPFTTGLTKAAGLLLDKQGHLWVGTDNGASSTVQELIPGTTLTAGRTLAIPASYPADQRVGITSLAIATKALP</sequence>